<name>A0ABX2BUD2_9BURK</name>
<dbReference type="Gene3D" id="2.40.160.10">
    <property type="entry name" value="Porin"/>
    <property type="match status" value="1"/>
</dbReference>
<dbReference type="CDD" id="cd00342">
    <property type="entry name" value="gram_neg_porins"/>
    <property type="match status" value="1"/>
</dbReference>
<keyword evidence="6 11" id="KW-0732">Signal</keyword>
<protein>
    <submittedName>
        <fullName evidence="13">Porin</fullName>
    </submittedName>
</protein>
<reference evidence="13 14" key="1">
    <citation type="submission" date="2019-11" db="EMBL/GenBank/DDBJ databases">
        <title>Metabolism of dissolved organic matter in forest soils.</title>
        <authorList>
            <person name="Cyle K.T."/>
            <person name="Wilhelm R.C."/>
            <person name="Martinez C.E."/>
        </authorList>
    </citation>
    <scope>NUCLEOTIDE SEQUENCE [LARGE SCALE GENOMIC DNA]</scope>
    <source>
        <strain evidence="13 14">1N</strain>
    </source>
</reference>
<proteinExistence type="predicted"/>
<dbReference type="Pfam" id="PF13609">
    <property type="entry name" value="Porin_4"/>
    <property type="match status" value="1"/>
</dbReference>
<evidence type="ECO:0000256" key="5">
    <source>
        <dbReference type="ARBA" id="ARBA00022692"/>
    </source>
</evidence>
<comment type="subcellular location">
    <subcellularLocation>
        <location evidence="1">Cell outer membrane</location>
        <topology evidence="1">Multi-pass membrane protein</topology>
    </subcellularLocation>
</comment>
<evidence type="ECO:0000256" key="2">
    <source>
        <dbReference type="ARBA" id="ARBA00011233"/>
    </source>
</evidence>
<dbReference type="InterPro" id="IPR033900">
    <property type="entry name" value="Gram_neg_porin_domain"/>
</dbReference>
<keyword evidence="4" id="KW-1134">Transmembrane beta strand</keyword>
<comment type="subunit">
    <text evidence="2">Homotrimer.</text>
</comment>
<keyword evidence="7" id="KW-0406">Ion transport</keyword>
<keyword evidence="14" id="KW-1185">Reference proteome</keyword>
<evidence type="ECO:0000313" key="14">
    <source>
        <dbReference type="Proteomes" id="UP000652198"/>
    </source>
</evidence>
<dbReference type="InterPro" id="IPR023614">
    <property type="entry name" value="Porin_dom_sf"/>
</dbReference>
<evidence type="ECO:0000256" key="3">
    <source>
        <dbReference type="ARBA" id="ARBA00022448"/>
    </source>
</evidence>
<feature type="domain" description="Porin" evidence="12">
    <location>
        <begin position="9"/>
        <end position="403"/>
    </location>
</feature>
<evidence type="ECO:0000256" key="1">
    <source>
        <dbReference type="ARBA" id="ARBA00004571"/>
    </source>
</evidence>
<evidence type="ECO:0000256" key="11">
    <source>
        <dbReference type="SAM" id="SignalP"/>
    </source>
</evidence>
<evidence type="ECO:0000256" key="9">
    <source>
        <dbReference type="ARBA" id="ARBA00023136"/>
    </source>
</evidence>
<feature type="chain" id="PRO_5046561390" evidence="11">
    <location>
        <begin position="21"/>
        <end position="424"/>
    </location>
</feature>
<dbReference type="SUPFAM" id="SSF56935">
    <property type="entry name" value="Porins"/>
    <property type="match status" value="1"/>
</dbReference>
<evidence type="ECO:0000259" key="12">
    <source>
        <dbReference type="Pfam" id="PF13609"/>
    </source>
</evidence>
<dbReference type="EMBL" id="WOEY01000080">
    <property type="protein sequence ID" value="NPT43588.1"/>
    <property type="molecule type" value="Genomic_DNA"/>
</dbReference>
<evidence type="ECO:0000256" key="7">
    <source>
        <dbReference type="ARBA" id="ARBA00023065"/>
    </source>
</evidence>
<comment type="caution">
    <text evidence="13">The sequence shown here is derived from an EMBL/GenBank/DDBJ whole genome shotgun (WGS) entry which is preliminary data.</text>
</comment>
<evidence type="ECO:0000256" key="10">
    <source>
        <dbReference type="ARBA" id="ARBA00023237"/>
    </source>
</evidence>
<dbReference type="Proteomes" id="UP000652198">
    <property type="component" value="Unassembled WGS sequence"/>
</dbReference>
<accession>A0ABX2BUD2</accession>
<keyword evidence="3" id="KW-0813">Transport</keyword>
<dbReference type="PANTHER" id="PTHR34501">
    <property type="entry name" value="PROTEIN YDDL-RELATED"/>
    <property type="match status" value="1"/>
</dbReference>
<gene>
    <name evidence="13" type="ORF">GNZ12_20205</name>
</gene>
<keyword evidence="8" id="KW-0626">Porin</keyword>
<evidence type="ECO:0000313" key="13">
    <source>
        <dbReference type="EMBL" id="NPT43588.1"/>
    </source>
</evidence>
<feature type="signal peptide" evidence="11">
    <location>
        <begin position="1"/>
        <end position="20"/>
    </location>
</feature>
<evidence type="ECO:0000256" key="6">
    <source>
        <dbReference type="ARBA" id="ARBA00022729"/>
    </source>
</evidence>
<dbReference type="PANTHER" id="PTHR34501:SF9">
    <property type="entry name" value="MAJOR OUTER MEMBRANE PROTEIN P.IA"/>
    <property type="match status" value="1"/>
</dbReference>
<keyword evidence="10" id="KW-0998">Cell outer membrane</keyword>
<organism evidence="13 14">
    <name type="scientific">Paraburkholderia solitsugae</name>
    <dbReference type="NCBI Taxonomy" id="2675748"/>
    <lineage>
        <taxon>Bacteria</taxon>
        <taxon>Pseudomonadati</taxon>
        <taxon>Pseudomonadota</taxon>
        <taxon>Betaproteobacteria</taxon>
        <taxon>Burkholderiales</taxon>
        <taxon>Burkholderiaceae</taxon>
        <taxon>Paraburkholderia</taxon>
    </lineage>
</organism>
<sequence length="424" mass="44542">MIRSFISGAILALLAGAAHAEDINGDGVTLYGILDVAVGTVEHSANGAPQAPATVNPERVSTAYPHSVTGMFNGGISDPRWGIRGNENLGGGLHAFFGLESGFDLPSGQINNAAAAIAGANNTTSGASALDGQLFNRGAFVGLRHDTYGSLALGRTTTLGYDTLLNYDPLSFATMFTPFGYSGSYSAGGITEGSRTDNNLKYTNKIGDFKIGLSYSFGGVAGKFGDGSTFGADLGYEAHQLGVDAGYYYARDIAHSGALVGVNPVGSPLIGSNVGTLTLNNDEDFYLVAKYSLGALTVKGGYERYEIKPPTDPAAPGATTNYYGFQGSLVNTVNASKTNVYFFGGDYKITPTLDIAAGFYDTQLMQSAHVAGGNQLEYSVLLDYNLSRRTDLYVGYMFSKFNGAEFTGYEPTNYIAAAGIRTFF</sequence>
<evidence type="ECO:0000256" key="8">
    <source>
        <dbReference type="ARBA" id="ARBA00023114"/>
    </source>
</evidence>
<dbReference type="InterPro" id="IPR050298">
    <property type="entry name" value="Gram-neg_bact_OMP"/>
</dbReference>
<evidence type="ECO:0000256" key="4">
    <source>
        <dbReference type="ARBA" id="ARBA00022452"/>
    </source>
</evidence>
<keyword evidence="5" id="KW-0812">Transmembrane</keyword>
<keyword evidence="9" id="KW-0472">Membrane</keyword>
<dbReference type="RefSeq" id="WP_172312953.1">
    <property type="nucleotide sequence ID" value="NZ_WOEY01000080.1"/>
</dbReference>